<dbReference type="RefSeq" id="WP_344566805.1">
    <property type="nucleotide sequence ID" value="NZ_BAAARJ010000010.1"/>
</dbReference>
<evidence type="ECO:0000256" key="2">
    <source>
        <dbReference type="ARBA" id="ARBA00011955"/>
    </source>
</evidence>
<dbReference type="EC" id="2.7.1.180" evidence="2"/>
<keyword evidence="8" id="KW-0460">Magnesium</keyword>
<name>A0ABP6CEQ2_9ACTN</name>
<dbReference type="GO" id="GO:0016740">
    <property type="term" value="F:transferase activity"/>
    <property type="evidence" value="ECO:0007669"/>
    <property type="project" value="UniProtKB-KW"/>
</dbReference>
<dbReference type="Gene3D" id="3.10.520.10">
    <property type="entry name" value="ApbE-like domains"/>
    <property type="match status" value="2"/>
</dbReference>
<dbReference type="InterPro" id="IPR024932">
    <property type="entry name" value="ApbE"/>
</dbReference>
<organism evidence="11 12">
    <name type="scientific">Streptomyces axinellae</name>
    <dbReference type="NCBI Taxonomy" id="552788"/>
    <lineage>
        <taxon>Bacteria</taxon>
        <taxon>Bacillati</taxon>
        <taxon>Actinomycetota</taxon>
        <taxon>Actinomycetes</taxon>
        <taxon>Kitasatosporales</taxon>
        <taxon>Streptomycetaceae</taxon>
        <taxon>Streptomyces</taxon>
    </lineage>
</organism>
<keyword evidence="7" id="KW-0274">FAD</keyword>
<keyword evidence="12" id="KW-1185">Reference proteome</keyword>
<gene>
    <name evidence="11" type="ORF">GCM10009863_33870</name>
</gene>
<dbReference type="Proteomes" id="UP001501447">
    <property type="component" value="Unassembled WGS sequence"/>
</dbReference>
<dbReference type="PANTHER" id="PTHR30040:SF2">
    <property type="entry name" value="FAD:PROTEIN FMN TRANSFERASE"/>
    <property type="match status" value="1"/>
</dbReference>
<comment type="catalytic activity">
    <reaction evidence="10">
        <text>L-threonyl-[protein] + FAD = FMN-L-threonyl-[protein] + AMP + H(+)</text>
        <dbReference type="Rhea" id="RHEA:36847"/>
        <dbReference type="Rhea" id="RHEA-COMP:11060"/>
        <dbReference type="Rhea" id="RHEA-COMP:11061"/>
        <dbReference type="ChEBI" id="CHEBI:15378"/>
        <dbReference type="ChEBI" id="CHEBI:30013"/>
        <dbReference type="ChEBI" id="CHEBI:57692"/>
        <dbReference type="ChEBI" id="CHEBI:74257"/>
        <dbReference type="ChEBI" id="CHEBI:456215"/>
        <dbReference type="EC" id="2.7.1.180"/>
    </reaction>
</comment>
<comment type="cofactor">
    <cofactor evidence="1">
        <name>Mg(2+)</name>
        <dbReference type="ChEBI" id="CHEBI:18420"/>
    </cofactor>
</comment>
<proteinExistence type="predicted"/>
<accession>A0ABP6CEQ2</accession>
<evidence type="ECO:0000256" key="3">
    <source>
        <dbReference type="ARBA" id="ARBA00016337"/>
    </source>
</evidence>
<evidence type="ECO:0000256" key="6">
    <source>
        <dbReference type="ARBA" id="ARBA00022723"/>
    </source>
</evidence>
<evidence type="ECO:0000313" key="12">
    <source>
        <dbReference type="Proteomes" id="UP001501447"/>
    </source>
</evidence>
<keyword evidence="5 11" id="KW-0808">Transferase</keyword>
<keyword evidence="6" id="KW-0479">Metal-binding</keyword>
<reference evidence="12" key="1">
    <citation type="journal article" date="2019" name="Int. J. Syst. Evol. Microbiol.">
        <title>The Global Catalogue of Microorganisms (GCM) 10K type strain sequencing project: providing services to taxonomists for standard genome sequencing and annotation.</title>
        <authorList>
            <consortium name="The Broad Institute Genomics Platform"/>
            <consortium name="The Broad Institute Genome Sequencing Center for Infectious Disease"/>
            <person name="Wu L."/>
            <person name="Ma J."/>
        </authorList>
    </citation>
    <scope>NUCLEOTIDE SEQUENCE [LARGE SCALE GENOMIC DNA]</scope>
    <source>
        <strain evidence="12">JCM 16373</strain>
    </source>
</reference>
<dbReference type="InterPro" id="IPR003374">
    <property type="entry name" value="ApbE-like_sf"/>
</dbReference>
<dbReference type="Pfam" id="PF02424">
    <property type="entry name" value="ApbE"/>
    <property type="match status" value="2"/>
</dbReference>
<evidence type="ECO:0000256" key="8">
    <source>
        <dbReference type="ARBA" id="ARBA00022842"/>
    </source>
</evidence>
<evidence type="ECO:0000256" key="4">
    <source>
        <dbReference type="ARBA" id="ARBA00022630"/>
    </source>
</evidence>
<dbReference type="SUPFAM" id="SSF143631">
    <property type="entry name" value="ApbE-like"/>
    <property type="match status" value="1"/>
</dbReference>
<evidence type="ECO:0000256" key="1">
    <source>
        <dbReference type="ARBA" id="ARBA00001946"/>
    </source>
</evidence>
<comment type="caution">
    <text evidence="11">The sequence shown here is derived from an EMBL/GenBank/DDBJ whole genome shotgun (WGS) entry which is preliminary data.</text>
</comment>
<evidence type="ECO:0000256" key="9">
    <source>
        <dbReference type="ARBA" id="ARBA00031306"/>
    </source>
</evidence>
<dbReference type="PANTHER" id="PTHR30040">
    <property type="entry name" value="THIAMINE BIOSYNTHESIS LIPOPROTEIN APBE"/>
    <property type="match status" value="1"/>
</dbReference>
<evidence type="ECO:0000256" key="5">
    <source>
        <dbReference type="ARBA" id="ARBA00022679"/>
    </source>
</evidence>
<sequence length="261" mass="27687">MAETARTSLPGPADQRPGVRHAEHVMGTVFSFDLRDPLTPDLVRALRSAIDWLHHVDALFSTYRPESAISRLARGATTLDEEPEVVSAVLRVCDEAERRTRGCFTARPGGRLDPSGLVKGWAVEEACRILSVGGARNLYVNGGGDLQVKGESAPGRPWNVGIADPRHPGRILTTVEGRDLAVATSGTAERGSHILDPRTGAPATRLLSATVTGPSLTWADVYATAAMVLGPDATEWIAGVDGYDLLTVSRDEVVPGAPHGC</sequence>
<dbReference type="EMBL" id="BAAARJ010000010">
    <property type="protein sequence ID" value="GAA2617291.1"/>
    <property type="molecule type" value="Genomic_DNA"/>
</dbReference>
<evidence type="ECO:0000313" key="11">
    <source>
        <dbReference type="EMBL" id="GAA2617291.1"/>
    </source>
</evidence>
<keyword evidence="4" id="KW-0285">Flavoprotein</keyword>
<evidence type="ECO:0000256" key="7">
    <source>
        <dbReference type="ARBA" id="ARBA00022827"/>
    </source>
</evidence>
<protein>
    <recommendedName>
        <fullName evidence="3">FAD:protein FMN transferase</fullName>
        <ecNumber evidence="2">2.7.1.180</ecNumber>
    </recommendedName>
    <alternativeName>
        <fullName evidence="9">Flavin transferase</fullName>
    </alternativeName>
</protein>
<evidence type="ECO:0000256" key="10">
    <source>
        <dbReference type="ARBA" id="ARBA00048540"/>
    </source>
</evidence>